<keyword evidence="8 22" id="KW-0812">Transmembrane</keyword>
<dbReference type="InterPro" id="IPR027268">
    <property type="entry name" value="Peptidase_M4/M1_CTD_sf"/>
</dbReference>
<dbReference type="PANTHER" id="PTHR11533">
    <property type="entry name" value="PROTEASE M1 ZINC METALLOPROTEASE"/>
    <property type="match status" value="1"/>
</dbReference>
<evidence type="ECO:0000256" key="22">
    <source>
        <dbReference type="RuleBase" id="RU364040"/>
    </source>
</evidence>
<dbReference type="InterPro" id="IPR050344">
    <property type="entry name" value="Peptidase_M1_aminopeptidases"/>
</dbReference>
<keyword evidence="13" id="KW-0735">Signal-anchor</keyword>
<evidence type="ECO:0000256" key="5">
    <source>
        <dbReference type="ARBA" id="ARBA00022475"/>
    </source>
</evidence>
<dbReference type="InterPro" id="IPR042097">
    <property type="entry name" value="Aminopeptidase_N-like_N_sf"/>
</dbReference>
<keyword evidence="15 22" id="KW-0482">Metalloprotease</keyword>
<comment type="catalytic activity">
    <reaction evidence="1">
        <text>Release of an N-terminal amino acid, Xaa-|-Yaa- from a peptide, amide or arylamide. Xaa is preferably Ala, but may be most amino acids including Pro (slow action). When a terminal hydrophobic residue is followed by a prolyl residue, the two may be released as an intact Xaa-Pro dipeptide.</text>
        <dbReference type="EC" id="3.4.11.2"/>
    </reaction>
</comment>
<evidence type="ECO:0000256" key="3">
    <source>
        <dbReference type="ARBA" id="ARBA00004609"/>
    </source>
</evidence>
<dbReference type="Pfam" id="PF01433">
    <property type="entry name" value="Peptidase_M1"/>
    <property type="match status" value="1"/>
</dbReference>
<dbReference type="Pfam" id="PF11838">
    <property type="entry name" value="ERAP1_C"/>
    <property type="match status" value="1"/>
</dbReference>
<dbReference type="SUPFAM" id="SSF55486">
    <property type="entry name" value="Metalloproteases ('zincins'), catalytic domain"/>
    <property type="match status" value="1"/>
</dbReference>
<dbReference type="EC" id="3.4.11.-" evidence="22"/>
<dbReference type="GO" id="GO:0098552">
    <property type="term" value="C:side of membrane"/>
    <property type="evidence" value="ECO:0007669"/>
    <property type="project" value="UniProtKB-KW"/>
</dbReference>
<feature type="binding site" evidence="20">
    <location>
        <position position="416"/>
    </location>
    <ligand>
        <name>Zn(2+)</name>
        <dbReference type="ChEBI" id="CHEBI:29105"/>
        <note>catalytic</note>
    </ligand>
</feature>
<keyword evidence="16 22" id="KW-0472">Membrane</keyword>
<dbReference type="GO" id="GO:0016285">
    <property type="term" value="F:alanyl aminopeptidase activity"/>
    <property type="evidence" value="ECO:0007669"/>
    <property type="project" value="UniProtKB-EC"/>
</dbReference>
<feature type="active site" description="Proton acceptor" evidence="19">
    <location>
        <position position="394"/>
    </location>
</feature>
<dbReference type="Gene3D" id="2.60.40.1910">
    <property type="match status" value="1"/>
</dbReference>
<dbReference type="CDD" id="cd09601">
    <property type="entry name" value="M1_APN-Q_like"/>
    <property type="match status" value="1"/>
</dbReference>
<feature type="binding site" evidence="20">
    <location>
        <position position="393"/>
    </location>
    <ligand>
        <name>Zn(2+)</name>
        <dbReference type="ChEBI" id="CHEBI:29105"/>
        <note>catalytic</note>
    </ligand>
</feature>
<dbReference type="FunFam" id="2.60.40.1730:FF:000012">
    <property type="entry name" value="Aminopeptidase N"/>
    <property type="match status" value="1"/>
</dbReference>
<keyword evidence="10" id="KW-0732">Signal</keyword>
<organism evidence="26 27">
    <name type="scientific">Stegodyphus mimosarum</name>
    <name type="common">African social velvet spider</name>
    <dbReference type="NCBI Taxonomy" id="407821"/>
    <lineage>
        <taxon>Eukaryota</taxon>
        <taxon>Metazoa</taxon>
        <taxon>Ecdysozoa</taxon>
        <taxon>Arthropoda</taxon>
        <taxon>Chelicerata</taxon>
        <taxon>Arachnida</taxon>
        <taxon>Araneae</taxon>
        <taxon>Araneomorphae</taxon>
        <taxon>Entelegynae</taxon>
        <taxon>Eresoidea</taxon>
        <taxon>Eresidae</taxon>
        <taxon>Stegodyphus</taxon>
    </lineage>
</organism>
<dbReference type="Proteomes" id="UP000054359">
    <property type="component" value="Unassembled WGS sequence"/>
</dbReference>
<comment type="similarity">
    <text evidence="4 22">Belongs to the peptidase M1 family.</text>
</comment>
<accession>A0A087UDI5</accession>
<evidence type="ECO:0000256" key="12">
    <source>
        <dbReference type="ARBA" id="ARBA00022833"/>
    </source>
</evidence>
<keyword evidence="18" id="KW-0325">Glycoprotein</keyword>
<evidence type="ECO:0000256" key="18">
    <source>
        <dbReference type="ARBA" id="ARBA00023180"/>
    </source>
</evidence>
<comment type="cofactor">
    <cofactor evidence="20 22">
        <name>Zn(2+)</name>
        <dbReference type="ChEBI" id="CHEBI:29105"/>
    </cofactor>
    <text evidence="20 22">Binds 1 zinc ion per subunit.</text>
</comment>
<dbReference type="EMBL" id="KK119341">
    <property type="protein sequence ID" value="KFM75424.1"/>
    <property type="molecule type" value="Genomic_DNA"/>
</dbReference>
<dbReference type="GO" id="GO:0043171">
    <property type="term" value="P:peptide catabolic process"/>
    <property type="evidence" value="ECO:0007669"/>
    <property type="project" value="TreeGrafter"/>
</dbReference>
<evidence type="ECO:0000256" key="20">
    <source>
        <dbReference type="PIRSR" id="PIRSR634016-3"/>
    </source>
</evidence>
<keyword evidence="17" id="KW-1015">Disulfide bond</keyword>
<gene>
    <name evidence="26" type="ORF">X975_22762</name>
</gene>
<evidence type="ECO:0000256" key="2">
    <source>
        <dbReference type="ARBA" id="ARBA00004606"/>
    </source>
</evidence>
<evidence type="ECO:0000256" key="10">
    <source>
        <dbReference type="ARBA" id="ARBA00022729"/>
    </source>
</evidence>
<evidence type="ECO:0000256" key="21">
    <source>
        <dbReference type="PIRSR" id="PIRSR634016-4"/>
    </source>
</evidence>
<dbReference type="InterPro" id="IPR045357">
    <property type="entry name" value="Aminopeptidase_N-like_N"/>
</dbReference>
<feature type="domain" description="ERAP1-like C-terminal" evidence="24">
    <location>
        <begin position="620"/>
        <end position="943"/>
    </location>
</feature>
<keyword evidence="9 20" id="KW-0479">Metal-binding</keyword>
<dbReference type="InterPro" id="IPR034016">
    <property type="entry name" value="M1_APN-typ"/>
</dbReference>
<feature type="site" description="Transition state stabilizer" evidence="21">
    <location>
        <position position="477"/>
    </location>
</feature>
<feature type="domain" description="Aminopeptidase N-like N-terminal" evidence="25">
    <location>
        <begin position="97"/>
        <end position="288"/>
    </location>
</feature>
<evidence type="ECO:0000256" key="14">
    <source>
        <dbReference type="ARBA" id="ARBA00022989"/>
    </source>
</evidence>
<dbReference type="AlphaFoldDB" id="A0A087UDI5"/>
<dbReference type="GO" id="GO:0006508">
    <property type="term" value="P:proteolysis"/>
    <property type="evidence" value="ECO:0007669"/>
    <property type="project" value="UniProtKB-KW"/>
</dbReference>
<dbReference type="OMA" id="NILKWSC"/>
<evidence type="ECO:0000256" key="15">
    <source>
        <dbReference type="ARBA" id="ARBA00023049"/>
    </source>
</evidence>
<evidence type="ECO:0000256" key="11">
    <source>
        <dbReference type="ARBA" id="ARBA00022801"/>
    </source>
</evidence>
<protein>
    <recommendedName>
        <fullName evidence="22">Aminopeptidase</fullName>
        <ecNumber evidence="22">3.4.11.-</ecNumber>
    </recommendedName>
</protein>
<dbReference type="SUPFAM" id="SSF63737">
    <property type="entry name" value="Leukotriene A4 hydrolase N-terminal domain"/>
    <property type="match status" value="1"/>
</dbReference>
<feature type="transmembrane region" description="Helical" evidence="22">
    <location>
        <begin position="31"/>
        <end position="52"/>
    </location>
</feature>
<dbReference type="PANTHER" id="PTHR11533:SF294">
    <property type="entry name" value="THYROTROPIN-RELEASING HORMONE-DEGRADING ECTOENZYME"/>
    <property type="match status" value="1"/>
</dbReference>
<keyword evidence="22 26" id="KW-0031">Aminopeptidase</keyword>
<evidence type="ECO:0000259" key="25">
    <source>
        <dbReference type="Pfam" id="PF17900"/>
    </source>
</evidence>
<feature type="non-terminal residue" evidence="26">
    <location>
        <position position="966"/>
    </location>
</feature>
<name>A0A087UDI5_STEMI</name>
<evidence type="ECO:0000256" key="13">
    <source>
        <dbReference type="ARBA" id="ARBA00022968"/>
    </source>
</evidence>
<dbReference type="InterPro" id="IPR014782">
    <property type="entry name" value="Peptidase_M1_dom"/>
</dbReference>
<keyword evidence="12 20" id="KW-0862">Zinc</keyword>
<keyword evidence="5" id="KW-1003">Cell membrane</keyword>
<comment type="subcellular location">
    <subcellularLocation>
        <location evidence="3">Cell membrane</location>
        <topology evidence="3">Lipid-anchor</topology>
        <topology evidence="3">GPI-anchor</topology>
    </subcellularLocation>
    <subcellularLocation>
        <location evidence="2">Membrane</location>
        <topology evidence="2">Single-pass type II membrane protein</topology>
    </subcellularLocation>
</comment>
<dbReference type="Gene3D" id="2.60.40.1730">
    <property type="entry name" value="tricorn interacting facor f3 domain"/>
    <property type="match status" value="1"/>
</dbReference>
<evidence type="ECO:0000313" key="26">
    <source>
        <dbReference type="EMBL" id="KFM75424.1"/>
    </source>
</evidence>
<evidence type="ECO:0000256" key="19">
    <source>
        <dbReference type="PIRSR" id="PIRSR634016-1"/>
    </source>
</evidence>
<dbReference type="FunFam" id="1.10.390.10:FF:000016">
    <property type="entry name" value="Glutamyl aminopeptidase"/>
    <property type="match status" value="1"/>
</dbReference>
<feature type="domain" description="Peptidase M1 membrane alanine aminopeptidase" evidence="23">
    <location>
        <begin position="322"/>
        <end position="538"/>
    </location>
</feature>
<dbReference type="GO" id="GO:0070006">
    <property type="term" value="F:metalloaminopeptidase activity"/>
    <property type="evidence" value="ECO:0007669"/>
    <property type="project" value="TreeGrafter"/>
</dbReference>
<keyword evidence="14 22" id="KW-1133">Transmembrane helix</keyword>
<evidence type="ECO:0000256" key="8">
    <source>
        <dbReference type="ARBA" id="ARBA00022692"/>
    </source>
</evidence>
<feature type="binding site" evidence="20">
    <location>
        <position position="397"/>
    </location>
    <ligand>
        <name>Zn(2+)</name>
        <dbReference type="ChEBI" id="CHEBI:29105"/>
        <note>catalytic</note>
    </ligand>
</feature>
<keyword evidence="11 22" id="KW-0378">Hydrolase</keyword>
<evidence type="ECO:0000256" key="17">
    <source>
        <dbReference type="ARBA" id="ARBA00023157"/>
    </source>
</evidence>
<dbReference type="GO" id="GO:0005615">
    <property type="term" value="C:extracellular space"/>
    <property type="evidence" value="ECO:0007669"/>
    <property type="project" value="TreeGrafter"/>
</dbReference>
<evidence type="ECO:0000313" key="27">
    <source>
        <dbReference type="Proteomes" id="UP000054359"/>
    </source>
</evidence>
<dbReference type="GO" id="GO:0042277">
    <property type="term" value="F:peptide binding"/>
    <property type="evidence" value="ECO:0007669"/>
    <property type="project" value="TreeGrafter"/>
</dbReference>
<evidence type="ECO:0000256" key="6">
    <source>
        <dbReference type="ARBA" id="ARBA00022622"/>
    </source>
</evidence>
<evidence type="ECO:0000256" key="16">
    <source>
        <dbReference type="ARBA" id="ARBA00023136"/>
    </source>
</evidence>
<dbReference type="PRINTS" id="PR00756">
    <property type="entry name" value="ALADIPTASE"/>
</dbReference>
<evidence type="ECO:0000256" key="9">
    <source>
        <dbReference type="ARBA" id="ARBA00022723"/>
    </source>
</evidence>
<dbReference type="InterPro" id="IPR024571">
    <property type="entry name" value="ERAP1-like_C_dom"/>
</dbReference>
<dbReference type="InterPro" id="IPR001930">
    <property type="entry name" value="Peptidase_M1"/>
</dbReference>
<dbReference type="Pfam" id="PF17900">
    <property type="entry name" value="Peptidase_M1_N"/>
    <property type="match status" value="1"/>
</dbReference>
<dbReference type="GO" id="GO:0005886">
    <property type="term" value="C:plasma membrane"/>
    <property type="evidence" value="ECO:0007669"/>
    <property type="project" value="UniProtKB-SubCell"/>
</dbReference>
<evidence type="ECO:0000256" key="4">
    <source>
        <dbReference type="ARBA" id="ARBA00010136"/>
    </source>
</evidence>
<keyword evidence="27" id="KW-1185">Reference proteome</keyword>
<dbReference type="FunFam" id="2.60.40.1910:FF:000008">
    <property type="entry name" value="Aminopeptidase"/>
    <property type="match status" value="1"/>
</dbReference>
<keyword evidence="6" id="KW-0336">GPI-anchor</keyword>
<evidence type="ECO:0000259" key="23">
    <source>
        <dbReference type="Pfam" id="PF01433"/>
    </source>
</evidence>
<evidence type="ECO:0000256" key="1">
    <source>
        <dbReference type="ARBA" id="ARBA00000098"/>
    </source>
</evidence>
<dbReference type="STRING" id="407821.A0A087UDI5"/>
<dbReference type="GO" id="GO:0008270">
    <property type="term" value="F:zinc ion binding"/>
    <property type="evidence" value="ECO:0007669"/>
    <property type="project" value="UniProtKB-UniRule"/>
</dbReference>
<evidence type="ECO:0000259" key="24">
    <source>
        <dbReference type="Pfam" id="PF11838"/>
    </source>
</evidence>
<dbReference type="Gene3D" id="1.10.390.10">
    <property type="entry name" value="Neutral Protease Domain 2"/>
    <property type="match status" value="1"/>
</dbReference>
<dbReference type="FunFam" id="1.25.50.20:FF:000001">
    <property type="entry name" value="Aminopeptidase"/>
    <property type="match status" value="1"/>
</dbReference>
<proteinExistence type="inferred from homology"/>
<sequence length="966" mass="112159">MSQIYDEMIDIAYQRNDKKERSLYFRIMRGIQFAVLALAILFLFAWCGGFIVEQLPQTNFSLFRFAERVAPKQCCGIENDGAFENTVNGMLPEHVIPHHYNLTLRLLMPPDYNFTTDGKVEILIECIKRTKMIILHARDLSVLSASIIPLEHELKENSSYGTDISVDAEKQLVAIRLNQALKEKAFYILEIDFNGLINNLSVGLYRSSYLGDDGNVSWIASSQFQPSDARRVFPCFDEPGLKATFQLSIIRKEGLISLSNMPEARVEPLPDGWEMVTFQKTPPMSTYLLAFVVGELKPFSDVRKEGVQVWSRTDMADYGGLALSVTPDILKFFGDYLEVPYTMPKTDLVAVPSFLHAAMENWGLITFDESALLYYPERSSTERKVSIMLVIAHELAHQWFGNLVTPAWWDNLWLNEGFATYYMYQGIEHIEPDWNISHTFIGSVYEVMETDSLLSSRAMGAPVHPYEILEFFDEISYLKGAAIVRMLEHFIKEENFRKGLKNYLWKYSYKSATENELWQNLNLWNRNLLGVKDVMSTWTSKSGYPVVSFNRNYTNGSAVVSQQIFNLDAEEIFEVFNDNTLWTIPITYTHGKEKDWSTQPDTWLTEKSMTIEDLPDLDTWVIANVQQVGYYRVNYDRRNWDLILLQLLDNYEEIHVINRAQIVTDILNLARADKVEYPLALNMTKYLYLEKEFLPWQAAFLAFRYIDLMLGKTEAHEQWKVYVLTLMTPLYKSLGWTKDDVDETLLDKFLRKNILKWSCSYGNEDCVERVQALFSEWIKEPPGNVTIHPDDREVVLCTGIARGKTQDWQVMWERYLKENFKGEKNVLLKALACSRETRLLRRLLKWAMNTSSGIPPEDSSEVFVYVAENFDGRDIVYDFFKNNAEEIAFRFGSYAFAGANIIDYVTAPLNSENEIEELESFLKRRKTSFASIRKILKLALDRSKSNLEWMRKEYPEVSRWLRENSF</sequence>
<evidence type="ECO:0000256" key="7">
    <source>
        <dbReference type="ARBA" id="ARBA00022670"/>
    </source>
</evidence>
<reference evidence="26 27" key="1">
    <citation type="submission" date="2013-11" db="EMBL/GenBank/DDBJ databases">
        <title>Genome sequencing of Stegodyphus mimosarum.</title>
        <authorList>
            <person name="Bechsgaard J."/>
        </authorList>
    </citation>
    <scope>NUCLEOTIDE SEQUENCE [LARGE SCALE GENOMIC DNA]</scope>
</reference>
<keyword evidence="7 22" id="KW-0645">Protease</keyword>
<dbReference type="OrthoDB" id="510539at2759"/>
<dbReference type="GO" id="GO:0005737">
    <property type="term" value="C:cytoplasm"/>
    <property type="evidence" value="ECO:0007669"/>
    <property type="project" value="TreeGrafter"/>
</dbReference>
<keyword evidence="6" id="KW-0449">Lipoprotein</keyword>
<dbReference type="Gene3D" id="1.25.50.20">
    <property type="match status" value="1"/>
</dbReference>